<feature type="compositionally biased region" description="Acidic residues" evidence="1">
    <location>
        <begin position="157"/>
        <end position="167"/>
    </location>
</feature>
<sequence>MLPMSLPANLHAAPLKRALLHNQQIYLDRCVYFRPEQRNERLGLIGKVRELGGSITTKLALANYVCMDVDHSVNDEAVRATKNDAEIVLYQFIEAMYEAGARPDIKRYRMDTESGANVLEPIPPPANAVAAPRLAVRKTKSDTQRAGRHHPSPEPPGPDDAEDENEINNELFCDDGLGTLANPASPGANTQRFHVDGEEHPEQNDGELAEDDRASPCPTPSFFVADKRTAFQYEFVREWAADFVNWIATYARRREEGRLPNTADDRDDVKLSKRFLMEAGKMLASIAPEVVYDSSLNSAYEARELFKEQVEDEAEKGWQRREEFDIDSLDAATLKCYLKAARHTYVEDWPNLHELDPVEDRDKKKGPASSDQAEGSDASSYSSPAGAPKRNKTQSKASAATKKNGTTTTPNNKKRSRGVAEQGTADEEEPQRAKRARNKKYVVQRDFWQQIHLLR</sequence>
<dbReference type="AlphaFoldDB" id="J0LCR2"/>
<feature type="compositionally biased region" description="Low complexity" evidence="1">
    <location>
        <begin position="394"/>
        <end position="411"/>
    </location>
</feature>
<dbReference type="Proteomes" id="UP000006514">
    <property type="component" value="Unassembled WGS sequence"/>
</dbReference>
<dbReference type="InParanoid" id="J0LCR2"/>
<reference evidence="3" key="1">
    <citation type="journal article" date="2012" name="Science">
        <title>The Paleozoic origin of enzymatic lignin decomposition reconstructed from 31 fungal genomes.</title>
        <authorList>
            <person name="Floudas D."/>
            <person name="Binder M."/>
            <person name="Riley R."/>
            <person name="Barry K."/>
            <person name="Blanchette R.A."/>
            <person name="Henrissat B."/>
            <person name="Martinez A.T."/>
            <person name="Otillar R."/>
            <person name="Spatafora J.W."/>
            <person name="Yadav J.S."/>
            <person name="Aerts A."/>
            <person name="Benoit I."/>
            <person name="Boyd A."/>
            <person name="Carlson A."/>
            <person name="Copeland A."/>
            <person name="Coutinho P.M."/>
            <person name="de Vries R.P."/>
            <person name="Ferreira P."/>
            <person name="Findley K."/>
            <person name="Foster B."/>
            <person name="Gaskell J."/>
            <person name="Glotzer D."/>
            <person name="Gorecki P."/>
            <person name="Heitman J."/>
            <person name="Hesse C."/>
            <person name="Hori C."/>
            <person name="Igarashi K."/>
            <person name="Jurgens J.A."/>
            <person name="Kallen N."/>
            <person name="Kersten P."/>
            <person name="Kohler A."/>
            <person name="Kuees U."/>
            <person name="Kumar T.K.A."/>
            <person name="Kuo A."/>
            <person name="LaButti K."/>
            <person name="Larrondo L.F."/>
            <person name="Lindquist E."/>
            <person name="Ling A."/>
            <person name="Lombard V."/>
            <person name="Lucas S."/>
            <person name="Lundell T."/>
            <person name="Martin R."/>
            <person name="McLaughlin D.J."/>
            <person name="Morgenstern I."/>
            <person name="Morin E."/>
            <person name="Murat C."/>
            <person name="Nagy L.G."/>
            <person name="Nolan M."/>
            <person name="Ohm R.A."/>
            <person name="Patyshakuliyeva A."/>
            <person name="Rokas A."/>
            <person name="Ruiz-Duenas F.J."/>
            <person name="Sabat G."/>
            <person name="Salamov A."/>
            <person name="Samejima M."/>
            <person name="Schmutz J."/>
            <person name="Slot J.C."/>
            <person name="St John F."/>
            <person name="Stenlid J."/>
            <person name="Sun H."/>
            <person name="Sun S."/>
            <person name="Syed K."/>
            <person name="Tsang A."/>
            <person name="Wiebenga A."/>
            <person name="Young D."/>
            <person name="Pisabarro A."/>
            <person name="Eastwood D.C."/>
            <person name="Martin F."/>
            <person name="Cullen D."/>
            <person name="Grigoriev I.V."/>
            <person name="Hibbett D.S."/>
        </authorList>
    </citation>
    <scope>NUCLEOTIDE SEQUENCE [LARGE SCALE GENOMIC DNA]</scope>
    <source>
        <strain evidence="3">TFB10046</strain>
    </source>
</reference>
<feature type="compositionally biased region" description="Basic and acidic residues" evidence="1">
    <location>
        <begin position="356"/>
        <end position="365"/>
    </location>
</feature>
<organism evidence="2 3">
    <name type="scientific">Auricularia subglabra (strain TFB-10046 / SS5)</name>
    <name type="common">White-rot fungus</name>
    <name type="synonym">Auricularia delicata (strain TFB10046)</name>
    <dbReference type="NCBI Taxonomy" id="717982"/>
    <lineage>
        <taxon>Eukaryota</taxon>
        <taxon>Fungi</taxon>
        <taxon>Dikarya</taxon>
        <taxon>Basidiomycota</taxon>
        <taxon>Agaricomycotina</taxon>
        <taxon>Agaricomycetes</taxon>
        <taxon>Auriculariales</taxon>
        <taxon>Auriculariaceae</taxon>
        <taxon>Auricularia</taxon>
    </lineage>
</organism>
<name>J0LCR2_AURST</name>
<feature type="compositionally biased region" description="Polar residues" evidence="1">
    <location>
        <begin position="369"/>
        <end position="383"/>
    </location>
</feature>
<evidence type="ECO:0000313" key="2">
    <source>
        <dbReference type="EMBL" id="EJD34311.1"/>
    </source>
</evidence>
<proteinExistence type="predicted"/>
<dbReference type="KEGG" id="adl:AURDEDRAFT_131235"/>
<accession>J0LCR2</accession>
<keyword evidence="3" id="KW-1185">Reference proteome</keyword>
<feature type="compositionally biased region" description="Basic and acidic residues" evidence="1">
    <location>
        <begin position="193"/>
        <end position="203"/>
    </location>
</feature>
<evidence type="ECO:0000313" key="3">
    <source>
        <dbReference type="Proteomes" id="UP000006514"/>
    </source>
</evidence>
<feature type="region of interest" description="Disordered" evidence="1">
    <location>
        <begin position="116"/>
        <end position="220"/>
    </location>
</feature>
<protein>
    <recommendedName>
        <fullName evidence="4">BRCT domain-containing protein</fullName>
    </recommendedName>
</protein>
<evidence type="ECO:0000256" key="1">
    <source>
        <dbReference type="SAM" id="MobiDB-lite"/>
    </source>
</evidence>
<dbReference type="EMBL" id="JH687964">
    <property type="protein sequence ID" value="EJD34311.1"/>
    <property type="molecule type" value="Genomic_DNA"/>
</dbReference>
<gene>
    <name evidence="2" type="ORF">AURDEDRAFT_131235</name>
</gene>
<evidence type="ECO:0008006" key="4">
    <source>
        <dbReference type="Google" id="ProtNLM"/>
    </source>
</evidence>
<feature type="region of interest" description="Disordered" evidence="1">
    <location>
        <begin position="356"/>
        <end position="441"/>
    </location>
</feature>